<feature type="transmembrane region" description="Helical" evidence="1">
    <location>
        <begin position="12"/>
        <end position="33"/>
    </location>
</feature>
<proteinExistence type="predicted"/>
<feature type="transmembrane region" description="Helical" evidence="1">
    <location>
        <begin position="39"/>
        <end position="62"/>
    </location>
</feature>
<organism evidence="2">
    <name type="scientific">Candidatus Caldatribacterium californiense</name>
    <dbReference type="NCBI Taxonomy" id="1454726"/>
    <lineage>
        <taxon>Bacteria</taxon>
        <taxon>Pseudomonadati</taxon>
        <taxon>Atribacterota</taxon>
        <taxon>Atribacteria</taxon>
        <taxon>Atribacterales</taxon>
        <taxon>Candidatus Caldatribacteriaceae</taxon>
        <taxon>Candidatus Caldatribacterium</taxon>
    </lineage>
</organism>
<dbReference type="AlphaFoldDB" id="A0A7V3YFD5"/>
<sequence>MRDEKQYRRGLAQLFALLGAWAFVLGYVLLGILRGMSLWALSVRLPILFGVVYALLFAYFFWIMRQGIPQDKTGESS</sequence>
<evidence type="ECO:0000256" key="1">
    <source>
        <dbReference type="SAM" id="Phobius"/>
    </source>
</evidence>
<name>A0A7V3YFD5_9BACT</name>
<accession>A0A7V3YFD5</accession>
<protein>
    <submittedName>
        <fullName evidence="2">Uncharacterized protein</fullName>
    </submittedName>
</protein>
<dbReference type="EMBL" id="DTFV01000032">
    <property type="protein sequence ID" value="HGI30007.1"/>
    <property type="molecule type" value="Genomic_DNA"/>
</dbReference>
<keyword evidence="1" id="KW-1133">Transmembrane helix</keyword>
<gene>
    <name evidence="2" type="ORF">ENV30_01650</name>
</gene>
<keyword evidence="1" id="KW-0812">Transmembrane</keyword>
<reference evidence="2" key="1">
    <citation type="journal article" date="2020" name="mSystems">
        <title>Genome- and Community-Level Interaction Insights into Carbon Utilization and Element Cycling Functions of Hydrothermarchaeota in Hydrothermal Sediment.</title>
        <authorList>
            <person name="Zhou Z."/>
            <person name="Liu Y."/>
            <person name="Xu W."/>
            <person name="Pan J."/>
            <person name="Luo Z.H."/>
            <person name="Li M."/>
        </authorList>
    </citation>
    <scope>NUCLEOTIDE SEQUENCE [LARGE SCALE GENOMIC DNA]</scope>
    <source>
        <strain evidence="2">SpSt-747</strain>
    </source>
</reference>
<evidence type="ECO:0000313" key="2">
    <source>
        <dbReference type="EMBL" id="HGI30007.1"/>
    </source>
</evidence>
<comment type="caution">
    <text evidence="2">The sequence shown here is derived from an EMBL/GenBank/DDBJ whole genome shotgun (WGS) entry which is preliminary data.</text>
</comment>
<keyword evidence="1" id="KW-0472">Membrane</keyword>